<organism evidence="11">
    <name type="scientific">Niallia circulans</name>
    <name type="common">Bacillus circulans</name>
    <dbReference type="NCBI Taxonomy" id="1397"/>
    <lineage>
        <taxon>Bacteria</taxon>
        <taxon>Bacillati</taxon>
        <taxon>Bacillota</taxon>
        <taxon>Bacilli</taxon>
        <taxon>Bacillales</taxon>
        <taxon>Bacillaceae</taxon>
        <taxon>Niallia</taxon>
    </lineage>
</organism>
<keyword evidence="3 9" id="KW-0597">Phosphoprotein</keyword>
<keyword evidence="4" id="KW-0902">Two-component regulatory system</keyword>
<dbReference type="SUPFAM" id="SSF46785">
    <property type="entry name" value="Winged helix' DNA-binding domain"/>
    <property type="match status" value="1"/>
</dbReference>
<comment type="caution">
    <text evidence="11">The sequence shown here is derived from an EMBL/GenBank/DDBJ whole genome shotgun (WGS) entry which is preliminary data.</text>
</comment>
<dbReference type="GO" id="GO:0003677">
    <property type="term" value="F:DNA binding"/>
    <property type="evidence" value="ECO:0007669"/>
    <property type="project" value="UniProtKB-KW"/>
</dbReference>
<protein>
    <submittedName>
        <fullName evidence="11">Response regulator</fullName>
    </submittedName>
</protein>
<dbReference type="EMBL" id="JAGTPX010000020">
    <property type="protein sequence ID" value="MBR8671296.1"/>
    <property type="molecule type" value="Genomic_DNA"/>
</dbReference>
<dbReference type="GO" id="GO:0003700">
    <property type="term" value="F:DNA-binding transcription factor activity"/>
    <property type="evidence" value="ECO:0007669"/>
    <property type="project" value="InterPro"/>
</dbReference>
<dbReference type="GO" id="GO:0000156">
    <property type="term" value="F:phosphorelay response regulator activity"/>
    <property type="evidence" value="ECO:0007669"/>
    <property type="project" value="TreeGrafter"/>
</dbReference>
<dbReference type="Gene3D" id="3.40.50.2300">
    <property type="match status" value="1"/>
</dbReference>
<dbReference type="PIRSF" id="PIRSF006171">
    <property type="entry name" value="RR_citrat_malat"/>
    <property type="match status" value="1"/>
</dbReference>
<dbReference type="InterPro" id="IPR001789">
    <property type="entry name" value="Sig_transdc_resp-reg_receiver"/>
</dbReference>
<dbReference type="SUPFAM" id="SSF52172">
    <property type="entry name" value="CheY-like"/>
    <property type="match status" value="1"/>
</dbReference>
<sequence length="237" mass="27280">MINVMIVEDDPMVAEINKRYLAQINGFHLAAITNSVEEAITLLKKEKIQLILLDIFMPGKLGLELLAFIRKNELELDVIVISAAADMERIQKALRYGVVDYLIKPFEFERFNAALTTYLEQNRITNKQDSISQQELDIFLLHREEPVLVEELPKGLTKDTLKQIWDAIQKLKEVPVPFSTDDVAKMVGISRVSARKYLNFLKDLGILKVKVIYGTIGRPVYQHEYNPLKEHLIKNFL</sequence>
<dbReference type="PROSITE" id="PS50110">
    <property type="entry name" value="RESPONSE_REGULATORY"/>
    <property type="match status" value="1"/>
</dbReference>
<dbReference type="RefSeq" id="WP_212120351.1">
    <property type="nucleotide sequence ID" value="NZ_JAGTPX020000021.1"/>
</dbReference>
<dbReference type="AlphaFoldDB" id="A0A941JHB7"/>
<evidence type="ECO:0000256" key="6">
    <source>
        <dbReference type="ARBA" id="ARBA00023125"/>
    </source>
</evidence>
<dbReference type="Pfam" id="PF00072">
    <property type="entry name" value="Response_reg"/>
    <property type="match status" value="1"/>
</dbReference>
<dbReference type="SMART" id="SM00448">
    <property type="entry name" value="REC"/>
    <property type="match status" value="1"/>
</dbReference>
<proteinExistence type="predicted"/>
<feature type="modified residue" description="4-aspartylphosphate" evidence="9">
    <location>
        <position position="54"/>
    </location>
</feature>
<keyword evidence="8" id="KW-0804">Transcription</keyword>
<dbReference type="GO" id="GO:0005737">
    <property type="term" value="C:cytoplasm"/>
    <property type="evidence" value="ECO:0007669"/>
    <property type="project" value="UniProtKB-SubCell"/>
</dbReference>
<evidence type="ECO:0000256" key="9">
    <source>
        <dbReference type="PROSITE-ProRule" id="PRU00169"/>
    </source>
</evidence>
<dbReference type="PANTHER" id="PTHR45526">
    <property type="entry name" value="TRANSCRIPTIONAL REGULATORY PROTEIN DPIA"/>
    <property type="match status" value="1"/>
</dbReference>
<accession>A0A941JHB7</accession>
<evidence type="ECO:0000256" key="4">
    <source>
        <dbReference type="ARBA" id="ARBA00023012"/>
    </source>
</evidence>
<reference evidence="11" key="1">
    <citation type="submission" date="2021-04" db="EMBL/GenBank/DDBJ databases">
        <title>Genomic analysis of electroactive and textile dye degrading Bacillus circulans strain: DC10 isolated from constructed wetland-microbial fuel cells treating textile dye wastewaters.</title>
        <authorList>
            <person name="Patel D.U."/>
            <person name="Desai C.R."/>
        </authorList>
    </citation>
    <scope>NUCLEOTIDE SEQUENCE</scope>
    <source>
        <strain evidence="11">DC10</strain>
    </source>
</reference>
<dbReference type="InterPro" id="IPR036390">
    <property type="entry name" value="WH_DNA-bd_sf"/>
</dbReference>
<dbReference type="InterPro" id="IPR051271">
    <property type="entry name" value="2C-system_Tx_regulators"/>
</dbReference>
<dbReference type="CDD" id="cd19925">
    <property type="entry name" value="REC_citrate_TCS"/>
    <property type="match status" value="1"/>
</dbReference>
<name>A0A941JHB7_NIACI</name>
<dbReference type="InterPro" id="IPR024187">
    <property type="entry name" value="Sig_transdc_resp-reg_cit/mal"/>
</dbReference>
<keyword evidence="6" id="KW-0238">DNA-binding</keyword>
<evidence type="ECO:0000256" key="7">
    <source>
        <dbReference type="ARBA" id="ARBA00023159"/>
    </source>
</evidence>
<dbReference type="PANTHER" id="PTHR45526:SF1">
    <property type="entry name" value="TRANSCRIPTIONAL REGULATORY PROTEIN DCUR-RELATED"/>
    <property type="match status" value="1"/>
</dbReference>
<gene>
    <name evidence="11" type="ORF">KD144_17300</name>
</gene>
<keyword evidence="2" id="KW-0963">Cytoplasm</keyword>
<feature type="domain" description="Response regulatory" evidence="10">
    <location>
        <begin position="3"/>
        <end position="119"/>
    </location>
</feature>
<dbReference type="InterPro" id="IPR011006">
    <property type="entry name" value="CheY-like_superfamily"/>
</dbReference>
<evidence type="ECO:0000256" key="1">
    <source>
        <dbReference type="ARBA" id="ARBA00004496"/>
    </source>
</evidence>
<evidence type="ECO:0000256" key="8">
    <source>
        <dbReference type="ARBA" id="ARBA00023163"/>
    </source>
</evidence>
<evidence type="ECO:0000256" key="2">
    <source>
        <dbReference type="ARBA" id="ARBA00022490"/>
    </source>
</evidence>
<evidence type="ECO:0000256" key="5">
    <source>
        <dbReference type="ARBA" id="ARBA00023015"/>
    </source>
</evidence>
<evidence type="ECO:0000313" key="11">
    <source>
        <dbReference type="EMBL" id="MBR8671296.1"/>
    </source>
</evidence>
<keyword evidence="5" id="KW-0805">Transcription regulation</keyword>
<keyword evidence="7" id="KW-0010">Activator</keyword>
<evidence type="ECO:0000259" key="10">
    <source>
        <dbReference type="PROSITE" id="PS50110"/>
    </source>
</evidence>
<comment type="subcellular location">
    <subcellularLocation>
        <location evidence="1">Cytoplasm</location>
    </subcellularLocation>
</comment>
<evidence type="ECO:0000256" key="3">
    <source>
        <dbReference type="ARBA" id="ARBA00022553"/>
    </source>
</evidence>